<keyword evidence="1" id="KW-0812">Transmembrane</keyword>
<name>A0ABZ2XZS2_9RHOB</name>
<dbReference type="Pfam" id="PF04397">
    <property type="entry name" value="LytTR"/>
    <property type="match status" value="1"/>
</dbReference>
<feature type="transmembrane region" description="Helical" evidence="1">
    <location>
        <begin position="103"/>
        <end position="121"/>
    </location>
</feature>
<keyword evidence="1" id="KW-1133">Transmembrane helix</keyword>
<evidence type="ECO:0000259" key="2">
    <source>
        <dbReference type="PROSITE" id="PS50930"/>
    </source>
</evidence>
<dbReference type="PROSITE" id="PS50930">
    <property type="entry name" value="HTH_LYTTR"/>
    <property type="match status" value="1"/>
</dbReference>
<keyword evidence="3" id="KW-0614">Plasmid</keyword>
<keyword evidence="1" id="KW-0472">Membrane</keyword>
<dbReference type="GO" id="GO:0003677">
    <property type="term" value="F:DNA binding"/>
    <property type="evidence" value="ECO:0007669"/>
    <property type="project" value="UniProtKB-KW"/>
</dbReference>
<dbReference type="Proteomes" id="UP001623232">
    <property type="component" value="Plasmid unnamed3"/>
</dbReference>
<evidence type="ECO:0000313" key="3">
    <source>
        <dbReference type="EMBL" id="WZK91482.1"/>
    </source>
</evidence>
<feature type="domain" description="HTH LytTR-type" evidence="2">
    <location>
        <begin position="150"/>
        <end position="239"/>
    </location>
</feature>
<dbReference type="SMART" id="SM00850">
    <property type="entry name" value="LytTR"/>
    <property type="match status" value="1"/>
</dbReference>
<feature type="transmembrane region" description="Helical" evidence="1">
    <location>
        <begin position="7"/>
        <end position="30"/>
    </location>
</feature>
<reference evidence="3 4" key="1">
    <citation type="submission" date="2023-04" db="EMBL/GenBank/DDBJ databases">
        <title>Complete genome sequence of Alisedimentitalea scapharcae.</title>
        <authorList>
            <person name="Rong J.-C."/>
            <person name="Yi M.-L."/>
            <person name="Zhao Q."/>
        </authorList>
    </citation>
    <scope>NUCLEOTIDE SEQUENCE [LARGE SCALE GENOMIC DNA]</scope>
    <source>
        <strain evidence="3 4">KCTC 42119</strain>
        <plasmid evidence="3 4">unnamed3</plasmid>
    </source>
</reference>
<accession>A0ABZ2XZS2</accession>
<evidence type="ECO:0000256" key="1">
    <source>
        <dbReference type="SAM" id="Phobius"/>
    </source>
</evidence>
<dbReference type="EMBL" id="CP123587">
    <property type="protein sequence ID" value="WZK91482.1"/>
    <property type="molecule type" value="Genomic_DNA"/>
</dbReference>
<feature type="transmembrane region" description="Helical" evidence="1">
    <location>
        <begin position="69"/>
        <end position="91"/>
    </location>
</feature>
<dbReference type="Gene3D" id="2.40.50.1020">
    <property type="entry name" value="LytTr DNA-binding domain"/>
    <property type="match status" value="1"/>
</dbReference>
<dbReference type="RefSeq" id="WP_406651410.1">
    <property type="nucleotide sequence ID" value="NZ_CP123587.1"/>
</dbReference>
<protein>
    <submittedName>
        <fullName evidence="3">LytTR family DNA-binding domain-containing protein</fullName>
    </submittedName>
</protein>
<keyword evidence="4" id="KW-1185">Reference proteome</keyword>
<gene>
    <name evidence="3" type="ORF">QEZ52_22900</name>
</gene>
<geneLocation type="plasmid" evidence="3 4">
    <name>unnamed3</name>
</geneLocation>
<sequence length="241" mass="26388">MLSTARFWLSNTGLILLCYWSGPFGTIHTLPAGLRMVYWALSVLCTSCMGVWAHGFLRVQEGLDFGKNLAVAIVFGLMASGVVALLSIALLDPIQSNPGPLELFLYSFPSATAIFLTLVLFDRKNPEGGTQQQLERPALFKRLKTYQAAHSVLALRAQDHYVEVITELGSELCLLRLSDAISEAAPINGLRIHRSHWVAVAAIKKLEMQGSEQTVLLTDGTHLKISKSRVKELREVLGGAS</sequence>
<evidence type="ECO:0000313" key="4">
    <source>
        <dbReference type="Proteomes" id="UP001623232"/>
    </source>
</evidence>
<proteinExistence type="predicted"/>
<dbReference type="InterPro" id="IPR007492">
    <property type="entry name" value="LytTR_DNA-bd_dom"/>
</dbReference>
<feature type="transmembrane region" description="Helical" evidence="1">
    <location>
        <begin position="36"/>
        <end position="57"/>
    </location>
</feature>
<keyword evidence="3" id="KW-0238">DNA-binding</keyword>
<organism evidence="3 4">
    <name type="scientific">Aliisedimentitalea scapharcae</name>
    <dbReference type="NCBI Taxonomy" id="1524259"/>
    <lineage>
        <taxon>Bacteria</taxon>
        <taxon>Pseudomonadati</taxon>
        <taxon>Pseudomonadota</taxon>
        <taxon>Alphaproteobacteria</taxon>
        <taxon>Rhodobacterales</taxon>
        <taxon>Roseobacteraceae</taxon>
        <taxon>Aliisedimentitalea</taxon>
    </lineage>
</organism>